<dbReference type="InterPro" id="IPR034733">
    <property type="entry name" value="AcCoA_carboxyl_beta"/>
</dbReference>
<dbReference type="InterPro" id="IPR011762">
    <property type="entry name" value="COA_CT_N"/>
</dbReference>
<dbReference type="GO" id="GO:0009317">
    <property type="term" value="C:acetyl-CoA carboxylase complex"/>
    <property type="evidence" value="ECO:0007669"/>
    <property type="project" value="TreeGrafter"/>
</dbReference>
<organism evidence="4 5">
    <name type="scientific">Corynebacterium tapiri</name>
    <dbReference type="NCBI Taxonomy" id="1448266"/>
    <lineage>
        <taxon>Bacteria</taxon>
        <taxon>Bacillati</taxon>
        <taxon>Actinomycetota</taxon>
        <taxon>Actinomycetes</taxon>
        <taxon>Mycobacteriales</taxon>
        <taxon>Corynebacteriaceae</taxon>
        <taxon>Corynebacterium</taxon>
    </lineage>
</organism>
<dbReference type="GO" id="GO:0004658">
    <property type="term" value="F:propionyl-CoA carboxylase activity"/>
    <property type="evidence" value="ECO:0007669"/>
    <property type="project" value="TreeGrafter"/>
</dbReference>
<name>A0A5C4U4F3_9CORY</name>
<proteinExistence type="inferred from homology"/>
<dbReference type="InterPro" id="IPR011763">
    <property type="entry name" value="COA_CT_C"/>
</dbReference>
<sequence>MSEAKPDLKTTSGKLADLRARIAESLDAGNSEAAEGLTPRQRIEALVDPGSFIETDALARHRVTINKMDRNRPATDGVVTGYGTIDGRRVCLYAHDESIFDGALGEVFGEKIAKMYALATKTGVPIISIHASHGVRDVEGVAALSTYAGLFKAASAASGLVPQIAIVAGETSGLAAVAPHLADIIIQVSGTTLHLDDAPNQPSAEQATPAHLVQEDIASALACARQLVSYLPTNNHAEAPRTAGENPVDADLDTFMPDDVAQGYDAADVVKQLIDTDSFLELHPEHAPHILTGFARVDSRAIGVVATNPQHDLGAVTPEAATKAAGFLRLCDAFNLPVIFVVDSPGFAHGDARSARAAAQLVHAFAESTVGLVTVVTRRAHGSAYALLGAKAAGADLVFAWPTAEIATPGAEADLLTPYQAAEHGLVDAVIEPSRTRHHLVEGLRMLDRKMVPTLPKKHSNLPL</sequence>
<accession>A0A5C4U4F3</accession>
<dbReference type="PROSITE" id="PS50980">
    <property type="entry name" value="COA_CT_NTER"/>
    <property type="match status" value="1"/>
</dbReference>
<feature type="domain" description="CoA carboxyltransferase C-terminal" evidence="3">
    <location>
        <begin position="247"/>
        <end position="464"/>
    </location>
</feature>
<evidence type="ECO:0000313" key="4">
    <source>
        <dbReference type="EMBL" id="TNL98441.1"/>
    </source>
</evidence>
<dbReference type="InterPro" id="IPR029045">
    <property type="entry name" value="ClpP/crotonase-like_dom_sf"/>
</dbReference>
<evidence type="ECO:0000259" key="2">
    <source>
        <dbReference type="PROSITE" id="PS50980"/>
    </source>
</evidence>
<dbReference type="SUPFAM" id="SSF52096">
    <property type="entry name" value="ClpP/crotonase"/>
    <property type="match status" value="2"/>
</dbReference>
<dbReference type="Proteomes" id="UP000312032">
    <property type="component" value="Unassembled WGS sequence"/>
</dbReference>
<dbReference type="PANTHER" id="PTHR43842:SF2">
    <property type="entry name" value="PROPIONYL-COA CARBOXYLASE BETA CHAIN, MITOCHONDRIAL"/>
    <property type="match status" value="1"/>
</dbReference>
<evidence type="ECO:0000256" key="1">
    <source>
        <dbReference type="ARBA" id="ARBA00006102"/>
    </source>
</evidence>
<reference evidence="4 5" key="1">
    <citation type="submission" date="2019-06" db="EMBL/GenBank/DDBJ databases">
        <authorList>
            <person name="Li J."/>
        </authorList>
    </citation>
    <scope>NUCLEOTIDE SEQUENCE [LARGE SCALE GENOMIC DNA]</scope>
    <source>
        <strain evidence="4 5">LMG 28165</strain>
    </source>
</reference>
<keyword evidence="5" id="KW-1185">Reference proteome</keyword>
<dbReference type="PANTHER" id="PTHR43842">
    <property type="entry name" value="PROPIONYL-COA CARBOXYLASE BETA CHAIN"/>
    <property type="match status" value="1"/>
</dbReference>
<dbReference type="Pfam" id="PF01039">
    <property type="entry name" value="Carboxyl_trans"/>
    <property type="match status" value="2"/>
</dbReference>
<dbReference type="InterPro" id="IPR051047">
    <property type="entry name" value="AccD/PCCB"/>
</dbReference>
<feature type="domain" description="CoA carboxyltransferase N-terminal" evidence="2">
    <location>
        <begin position="4"/>
        <end position="191"/>
    </location>
</feature>
<comment type="similarity">
    <text evidence="1">Belongs to the AccD/PCCB family.</text>
</comment>
<dbReference type="OrthoDB" id="4434131at2"/>
<dbReference type="PROSITE" id="PS50989">
    <property type="entry name" value="COA_CT_CTER"/>
    <property type="match status" value="1"/>
</dbReference>
<dbReference type="EMBL" id="VDHJ01000005">
    <property type="protein sequence ID" value="TNL98441.1"/>
    <property type="molecule type" value="Genomic_DNA"/>
</dbReference>
<gene>
    <name evidence="4" type="ORF">FHE74_04375</name>
</gene>
<evidence type="ECO:0000259" key="3">
    <source>
        <dbReference type="PROSITE" id="PS50989"/>
    </source>
</evidence>
<protein>
    <submittedName>
        <fullName evidence="4">Acyl-CoA carboxylase subunit beta</fullName>
    </submittedName>
</protein>
<dbReference type="Gene3D" id="3.90.226.10">
    <property type="entry name" value="2-enoyl-CoA Hydratase, Chain A, domain 1"/>
    <property type="match status" value="2"/>
</dbReference>
<dbReference type="AlphaFoldDB" id="A0A5C4U4F3"/>
<evidence type="ECO:0000313" key="5">
    <source>
        <dbReference type="Proteomes" id="UP000312032"/>
    </source>
</evidence>
<dbReference type="RefSeq" id="WP_139465286.1">
    <property type="nucleotide sequence ID" value="NZ_VDHJ01000005.1"/>
</dbReference>
<comment type="caution">
    <text evidence="4">The sequence shown here is derived from an EMBL/GenBank/DDBJ whole genome shotgun (WGS) entry which is preliminary data.</text>
</comment>